<dbReference type="InterPro" id="IPR003607">
    <property type="entry name" value="HD/PDEase_dom"/>
</dbReference>
<evidence type="ECO:0000313" key="3">
    <source>
        <dbReference type="Proteomes" id="UP000602050"/>
    </source>
</evidence>
<dbReference type="Pfam" id="PF13487">
    <property type="entry name" value="HD_5"/>
    <property type="match status" value="1"/>
</dbReference>
<dbReference type="EMBL" id="BMEV01000070">
    <property type="protein sequence ID" value="GFZ86842.1"/>
    <property type="molecule type" value="Genomic_DNA"/>
</dbReference>
<keyword evidence="3" id="KW-1185">Reference proteome</keyword>
<comment type="caution">
    <text evidence="2">The sequence shown here is derived from an EMBL/GenBank/DDBJ whole genome shotgun (WGS) entry which is preliminary data.</text>
</comment>
<reference evidence="2" key="1">
    <citation type="journal article" date="2014" name="Int. J. Syst. Evol. Microbiol.">
        <title>Complete genome sequence of Corynebacterium casei LMG S-19264T (=DSM 44701T), isolated from a smear-ripened cheese.</title>
        <authorList>
            <consortium name="US DOE Joint Genome Institute (JGI-PGF)"/>
            <person name="Walter F."/>
            <person name="Albersmeier A."/>
            <person name="Kalinowski J."/>
            <person name="Ruckert C."/>
        </authorList>
    </citation>
    <scope>NUCLEOTIDE SEQUENCE</scope>
    <source>
        <strain evidence="2">CGMCC 1.12360</strain>
    </source>
</reference>
<gene>
    <name evidence="2" type="ORF">GCM10010978_28370</name>
</gene>
<dbReference type="PANTHER" id="PTHR43155">
    <property type="entry name" value="CYCLIC DI-GMP PHOSPHODIESTERASE PA4108-RELATED"/>
    <property type="match status" value="1"/>
</dbReference>
<dbReference type="NCBIfam" id="TIGR00277">
    <property type="entry name" value="HDIG"/>
    <property type="match status" value="1"/>
</dbReference>
<proteinExistence type="predicted"/>
<feature type="domain" description="HD-GYP" evidence="1">
    <location>
        <begin position="103"/>
        <end position="299"/>
    </location>
</feature>
<dbReference type="CDD" id="cd00077">
    <property type="entry name" value="HDc"/>
    <property type="match status" value="1"/>
</dbReference>
<organism evidence="2 3">
    <name type="scientific">Compostibacillus humi</name>
    <dbReference type="NCBI Taxonomy" id="1245525"/>
    <lineage>
        <taxon>Bacteria</taxon>
        <taxon>Bacillati</taxon>
        <taxon>Bacillota</taxon>
        <taxon>Bacilli</taxon>
        <taxon>Bacillales</taxon>
        <taxon>Bacillaceae</taxon>
        <taxon>Compostibacillus</taxon>
    </lineage>
</organism>
<dbReference type="PROSITE" id="PS51832">
    <property type="entry name" value="HD_GYP"/>
    <property type="match status" value="1"/>
</dbReference>
<dbReference type="RefSeq" id="WP_188393076.1">
    <property type="nucleotide sequence ID" value="NZ_BMEV01000070.1"/>
</dbReference>
<dbReference type="PANTHER" id="PTHR43155:SF2">
    <property type="entry name" value="CYCLIC DI-GMP PHOSPHODIESTERASE PA4108"/>
    <property type="match status" value="1"/>
</dbReference>
<dbReference type="Proteomes" id="UP000602050">
    <property type="component" value="Unassembled WGS sequence"/>
</dbReference>
<accession>A0A8J2XG63</accession>
<dbReference type="SUPFAM" id="SSF109604">
    <property type="entry name" value="HD-domain/PDEase-like"/>
    <property type="match status" value="1"/>
</dbReference>
<reference evidence="2" key="2">
    <citation type="submission" date="2020-09" db="EMBL/GenBank/DDBJ databases">
        <authorList>
            <person name="Sun Q."/>
            <person name="Zhou Y."/>
        </authorList>
    </citation>
    <scope>NUCLEOTIDE SEQUENCE</scope>
    <source>
        <strain evidence="2">CGMCC 1.12360</strain>
    </source>
</reference>
<name>A0A8J2XG63_9BACI</name>
<dbReference type="InterPro" id="IPR006675">
    <property type="entry name" value="HDIG_dom"/>
</dbReference>
<dbReference type="SMART" id="SM00471">
    <property type="entry name" value="HDc"/>
    <property type="match status" value="1"/>
</dbReference>
<dbReference type="Gene3D" id="1.10.3210.10">
    <property type="entry name" value="Hypothetical protein af1432"/>
    <property type="match status" value="1"/>
</dbReference>
<sequence>MDKLAFYLKEIIGKRSIRDIYDQSGELLVPISTVITYDHIILLEEKGITLKSEDVQDLEKDFINHSKIINETVEDVRNIFGEIRETKKIPLNELRESIIPIVYEVSDSKYLLPLLSALQAKDDYTYRHNIAVGAIANLIGKWMGLDQQQLLQLTVAGLLHDVGKMLIPETILNKPGKLTYQEFIIMQKHTIYGYEILKETIGVTHRQALVALQHHERMDGSGYPMGIKGDKIDLFSRIVAVADVFHAMTSRRVYQDQFPFYKVVSEIERSMFDSLDPAISIVFIEKIMSALIGSSILLSDGRAGKIVMVPKNYPTRPLIQVGEEFIDLTIHSDLQIEKINFR</sequence>
<protein>
    <submittedName>
        <fullName evidence="2">HD family phosphohydrolase</fullName>
    </submittedName>
</protein>
<evidence type="ECO:0000259" key="1">
    <source>
        <dbReference type="PROSITE" id="PS51832"/>
    </source>
</evidence>
<dbReference type="InterPro" id="IPR037522">
    <property type="entry name" value="HD_GYP_dom"/>
</dbReference>
<dbReference type="AlphaFoldDB" id="A0A8J2XG63"/>
<evidence type="ECO:0000313" key="2">
    <source>
        <dbReference type="EMBL" id="GFZ86842.1"/>
    </source>
</evidence>